<accession>A0ABM7X5F4</accession>
<evidence type="ECO:0000256" key="3">
    <source>
        <dbReference type="ARBA" id="ARBA00022630"/>
    </source>
</evidence>
<dbReference type="InterPro" id="IPR017896">
    <property type="entry name" value="4Fe4S_Fe-S-bd"/>
</dbReference>
<dbReference type="SUPFAM" id="SSF55103">
    <property type="entry name" value="FAD-linked oxidases, C-terminal domain"/>
    <property type="match status" value="1"/>
</dbReference>
<feature type="domain" description="FAD-binding PCMH-type" evidence="12">
    <location>
        <begin position="50"/>
        <end position="278"/>
    </location>
</feature>
<keyword evidence="14" id="KW-1185">Reference proteome</keyword>
<dbReference type="Pfam" id="PF02754">
    <property type="entry name" value="CCG"/>
    <property type="match status" value="2"/>
</dbReference>
<dbReference type="InterPro" id="IPR017900">
    <property type="entry name" value="4Fe4S_Fe_S_CS"/>
</dbReference>
<keyword evidence="8" id="KW-0408">Iron</keyword>
<dbReference type="Pfam" id="PF13183">
    <property type="entry name" value="Fer4_8"/>
    <property type="match status" value="1"/>
</dbReference>
<dbReference type="Gene3D" id="3.30.465.10">
    <property type="match status" value="1"/>
</dbReference>
<dbReference type="Gene3D" id="1.10.1060.10">
    <property type="entry name" value="Alpha-helical ferredoxin"/>
    <property type="match status" value="1"/>
</dbReference>
<evidence type="ECO:0000256" key="7">
    <source>
        <dbReference type="ARBA" id="ARBA00023002"/>
    </source>
</evidence>
<evidence type="ECO:0000259" key="11">
    <source>
        <dbReference type="PROSITE" id="PS51379"/>
    </source>
</evidence>
<protein>
    <recommendedName>
        <fullName evidence="10">D-lactate dehydrogenase (cytochrome)</fullName>
        <ecNumber evidence="10">1.1.2.4</ecNumber>
    </recommendedName>
</protein>
<evidence type="ECO:0000256" key="4">
    <source>
        <dbReference type="ARBA" id="ARBA00022723"/>
    </source>
</evidence>
<dbReference type="InterPro" id="IPR006094">
    <property type="entry name" value="Oxid_FAD_bind_N"/>
</dbReference>
<dbReference type="Gene3D" id="1.10.45.10">
    <property type="entry name" value="Vanillyl-alcohol Oxidase, Chain A, domain 4"/>
    <property type="match status" value="1"/>
</dbReference>
<dbReference type="PROSITE" id="PS00198">
    <property type="entry name" value="4FE4S_FER_1"/>
    <property type="match status" value="1"/>
</dbReference>
<keyword evidence="6" id="KW-0809">Transit peptide</keyword>
<dbReference type="InterPro" id="IPR016167">
    <property type="entry name" value="FAD-bd_PCMH_sub1"/>
</dbReference>
<evidence type="ECO:0000256" key="8">
    <source>
        <dbReference type="ARBA" id="ARBA00023004"/>
    </source>
</evidence>
<comment type="similarity">
    <text evidence="2">Belongs to the FAD-binding oxidoreductase/transferase type 4 family.</text>
</comment>
<dbReference type="Gene3D" id="3.30.70.2190">
    <property type="match status" value="1"/>
</dbReference>
<feature type="domain" description="4Fe-4S ferredoxin-type" evidence="11">
    <location>
        <begin position="543"/>
        <end position="574"/>
    </location>
</feature>
<dbReference type="PROSITE" id="PS51379">
    <property type="entry name" value="4FE4S_FER_2"/>
    <property type="match status" value="1"/>
</dbReference>
<dbReference type="InterPro" id="IPR016166">
    <property type="entry name" value="FAD-bd_PCMH"/>
</dbReference>
<evidence type="ECO:0000256" key="2">
    <source>
        <dbReference type="ARBA" id="ARBA00008000"/>
    </source>
</evidence>
<dbReference type="InterPro" id="IPR004017">
    <property type="entry name" value="Cys_rich_dom"/>
</dbReference>
<evidence type="ECO:0000313" key="13">
    <source>
        <dbReference type="EMBL" id="BDG07049.1"/>
    </source>
</evidence>
<name>A0ABM7X5F4_9BACT</name>
<keyword evidence="4" id="KW-0479">Metal-binding</keyword>
<dbReference type="EMBL" id="AP025592">
    <property type="protein sequence ID" value="BDG07049.1"/>
    <property type="molecule type" value="Genomic_DNA"/>
</dbReference>
<dbReference type="Gene3D" id="3.30.70.2740">
    <property type="match status" value="1"/>
</dbReference>
<comment type="cofactor">
    <cofactor evidence="1">
        <name>FAD</name>
        <dbReference type="ChEBI" id="CHEBI:57692"/>
    </cofactor>
</comment>
<dbReference type="SUPFAM" id="SSF46548">
    <property type="entry name" value="alpha-helical ferredoxin"/>
    <property type="match status" value="1"/>
</dbReference>
<dbReference type="PROSITE" id="PS51387">
    <property type="entry name" value="FAD_PCMH"/>
    <property type="match status" value="1"/>
</dbReference>
<dbReference type="PANTHER" id="PTHR11748:SF111">
    <property type="entry name" value="D-LACTATE DEHYDROGENASE, MITOCHONDRIAL-RELATED"/>
    <property type="match status" value="1"/>
</dbReference>
<organism evidence="13 14">
    <name type="scientific">Anaeromyxobacter paludicola</name>
    <dbReference type="NCBI Taxonomy" id="2918171"/>
    <lineage>
        <taxon>Bacteria</taxon>
        <taxon>Pseudomonadati</taxon>
        <taxon>Myxococcota</taxon>
        <taxon>Myxococcia</taxon>
        <taxon>Myxococcales</taxon>
        <taxon>Cystobacterineae</taxon>
        <taxon>Anaeromyxobacteraceae</taxon>
        <taxon>Anaeromyxobacter</taxon>
    </lineage>
</organism>
<dbReference type="SUPFAM" id="SSF56176">
    <property type="entry name" value="FAD-binding/transporter-associated domain-like"/>
    <property type="match status" value="1"/>
</dbReference>
<dbReference type="Gene3D" id="3.30.43.10">
    <property type="entry name" value="Uridine Diphospho-n-acetylenolpyruvylglucosamine Reductase, domain 2"/>
    <property type="match status" value="1"/>
</dbReference>
<keyword evidence="3" id="KW-0285">Flavoprotein</keyword>
<keyword evidence="7" id="KW-0560">Oxidoreductase</keyword>
<reference evidence="14" key="1">
    <citation type="journal article" date="2022" name="Int. J. Syst. Evol. Microbiol.">
        <title>Anaeromyxobacter oryzae sp. nov., Anaeromyxobacter diazotrophicus sp. nov. and Anaeromyxobacter paludicola sp. nov., isolated from paddy soils.</title>
        <authorList>
            <person name="Itoh H."/>
            <person name="Xu Z."/>
            <person name="Mise K."/>
            <person name="Masuda Y."/>
            <person name="Ushijima N."/>
            <person name="Hayakawa C."/>
            <person name="Shiratori Y."/>
            <person name="Senoo K."/>
        </authorList>
    </citation>
    <scope>NUCLEOTIDE SEQUENCE [LARGE SCALE GENOMIC DNA]</scope>
    <source>
        <strain evidence="14">Red630</strain>
    </source>
</reference>
<keyword evidence="5" id="KW-0274">FAD</keyword>
<dbReference type="RefSeq" id="WP_248343633.1">
    <property type="nucleotide sequence ID" value="NZ_AP025592.1"/>
</dbReference>
<dbReference type="EC" id="1.1.2.4" evidence="10"/>
<dbReference type="InterPro" id="IPR016169">
    <property type="entry name" value="FAD-bd_PCMH_sub2"/>
</dbReference>
<dbReference type="Pfam" id="PF02913">
    <property type="entry name" value="FAD-oxidase_C"/>
    <property type="match status" value="1"/>
</dbReference>
<dbReference type="InterPro" id="IPR016164">
    <property type="entry name" value="FAD-linked_Oxase-like_C"/>
</dbReference>
<sequence length="953" mass="101771">MSVRPRRADHLDLSPDYRSFHDAVRAFVPEERVFTDPLRVLAYGTDASFYRLTPKVVVKARSRDEVARILALASARGLPVTFRAAGTSLSGQAVSDSILVVLAGGFRGRRVLDGGARVALEPGVIGGEANQLLAPLGRKLGPDPASIHSCMVGGIAANNASGMCCGTAQNSYRTVDSAVLLLADGTELDTADPASRRAFAEAHPEIVRGLAELRDAIRKDPQLLALIRRKYAVKNTTGYGLNSFVDFDDPFDVLLHLLIGSEGTLAFLAEITYRTVEEQAHRASALVLFPDIGSACEATTLLKQDGQVSAVELMDRASIRSVEAKAGMPPGLAGLGPGAAALLVEVRGADAAELAEKARRATTLLAGVARVGEVAFTSVKAEFERLWDVRRGLFPAVGAARRVGTTVVIEDVVFPIERLAEGTLSLQALMRRHGYDEGIIFGHALDGNLHFVFTQDFATAAEVERYRAFMDEVCRMVALDFGGSLKGEHGTGRNIAPFVELEWGARAYGIMKAVKALFDPRGLLNPGVILNADPQAHLRSLKPLPKAHDVVDRCIECGFCEVKCPSRELTTTPRQRIAVLREISRLEATGDDEARRLRLLEDYRYDADETCATDGLCATACPVSIDTGEMIKSLRAARHAAGGGAAAVLAHHLAGATAAGRATLSLAAAGQVVLGDRLMGGVTRALRSASGGRLPQWNPALPGRSSRVRRAAPRAADRQVVYFPSCVVRTMGPARADPDQRSLHEATRSLLEKAGYEAVYPKGLDALCCGMAFDSKGYPALGAEKLSELGRALEEASRGGELPVLCDTSPCLHRMRKGLAGLTLLEPVELIHDHLLPRLELTRSREKVAVHVTCSAQKMGLAEKLVAVARACAAEVVVPPGVGCCAFAGDRGLSHPELNASALAQLRPGLPPDVRAGYSNSRTCEIGLTLHAGIPYQSIVYLVDRCARPRAAR</sequence>
<dbReference type="InterPro" id="IPR036318">
    <property type="entry name" value="FAD-bd_PCMH-like_sf"/>
</dbReference>
<evidence type="ECO:0000256" key="1">
    <source>
        <dbReference type="ARBA" id="ARBA00001974"/>
    </source>
</evidence>
<dbReference type="Pfam" id="PF01565">
    <property type="entry name" value="FAD_binding_4"/>
    <property type="match status" value="1"/>
</dbReference>
<dbReference type="InterPro" id="IPR004113">
    <property type="entry name" value="FAD-bd_oxidored_4_C"/>
</dbReference>
<dbReference type="PANTHER" id="PTHR11748">
    <property type="entry name" value="D-LACTATE DEHYDROGENASE"/>
    <property type="match status" value="1"/>
</dbReference>
<proteinExistence type="inferred from homology"/>
<dbReference type="InterPro" id="IPR009051">
    <property type="entry name" value="Helical_ferredxn"/>
</dbReference>
<dbReference type="InterPro" id="IPR016171">
    <property type="entry name" value="Vanillyl_alc_oxidase_C-sub2"/>
</dbReference>
<evidence type="ECO:0000256" key="10">
    <source>
        <dbReference type="ARBA" id="ARBA00038897"/>
    </source>
</evidence>
<evidence type="ECO:0000256" key="9">
    <source>
        <dbReference type="ARBA" id="ARBA00023014"/>
    </source>
</evidence>
<gene>
    <name evidence="13" type="ORF">AMPC_01620</name>
</gene>
<dbReference type="Proteomes" id="UP001162734">
    <property type="component" value="Chromosome"/>
</dbReference>
<evidence type="ECO:0000313" key="14">
    <source>
        <dbReference type="Proteomes" id="UP001162734"/>
    </source>
</evidence>
<keyword evidence="9" id="KW-0411">Iron-sulfur</keyword>
<evidence type="ECO:0000256" key="5">
    <source>
        <dbReference type="ARBA" id="ARBA00022827"/>
    </source>
</evidence>
<evidence type="ECO:0000259" key="12">
    <source>
        <dbReference type="PROSITE" id="PS51387"/>
    </source>
</evidence>
<evidence type="ECO:0000256" key="6">
    <source>
        <dbReference type="ARBA" id="ARBA00022946"/>
    </source>
</evidence>